<evidence type="ECO:0000256" key="2">
    <source>
        <dbReference type="ARBA" id="ARBA00023002"/>
    </source>
</evidence>
<proteinExistence type="inferred from homology"/>
<dbReference type="PANTHER" id="PTHR42722:SF1">
    <property type="entry name" value="VALINE DEHYDROGENASE"/>
    <property type="match status" value="1"/>
</dbReference>
<dbReference type="Pfam" id="PF00208">
    <property type="entry name" value="ELFV_dehydrog"/>
    <property type="match status" value="2"/>
</dbReference>
<dbReference type="SMART" id="SM00839">
    <property type="entry name" value="ELFV_dehydrog"/>
    <property type="match status" value="1"/>
</dbReference>
<evidence type="ECO:0000313" key="7">
    <source>
        <dbReference type="Proteomes" id="UP001296873"/>
    </source>
</evidence>
<dbReference type="InterPro" id="IPR006097">
    <property type="entry name" value="Glu/Leu/Phe/Val/Trp_DH_dimer"/>
</dbReference>
<dbReference type="InterPro" id="IPR016211">
    <property type="entry name" value="Glu/Phe/Leu/Val/Trp_DH_bac/arc"/>
</dbReference>
<organism evidence="6 7">
    <name type="scientific">Rhodovibrio sodomensis</name>
    <dbReference type="NCBI Taxonomy" id="1088"/>
    <lineage>
        <taxon>Bacteria</taxon>
        <taxon>Pseudomonadati</taxon>
        <taxon>Pseudomonadota</taxon>
        <taxon>Alphaproteobacteria</taxon>
        <taxon>Rhodospirillales</taxon>
        <taxon>Rhodovibrionaceae</taxon>
        <taxon>Rhodovibrio</taxon>
    </lineage>
</organism>
<evidence type="ECO:0000256" key="1">
    <source>
        <dbReference type="ARBA" id="ARBA00006382"/>
    </source>
</evidence>
<dbReference type="InterPro" id="IPR006095">
    <property type="entry name" value="Glu/Leu/Phe/Val/Trp_DH"/>
</dbReference>
<gene>
    <name evidence="6" type="ORF">CKO28_04265</name>
</gene>
<dbReference type="InterPro" id="IPR036291">
    <property type="entry name" value="NAD(P)-bd_dom_sf"/>
</dbReference>
<name>A0ABS1DA13_9PROT</name>
<dbReference type="PROSITE" id="PS00074">
    <property type="entry name" value="GLFV_DEHYDROGENASE"/>
    <property type="match status" value="1"/>
</dbReference>
<keyword evidence="2 4" id="KW-0560">Oxidoreductase</keyword>
<dbReference type="PIRSF" id="PIRSF000188">
    <property type="entry name" value="Phe_leu_dh"/>
    <property type="match status" value="1"/>
</dbReference>
<dbReference type="InterPro" id="IPR006096">
    <property type="entry name" value="Glu/Leu/Phe/Val/Trp_DH_C"/>
</dbReference>
<dbReference type="Pfam" id="PF02812">
    <property type="entry name" value="ELFV_dehydrog_N"/>
    <property type="match status" value="1"/>
</dbReference>
<comment type="caution">
    <text evidence="6">The sequence shown here is derived from an EMBL/GenBank/DDBJ whole genome shotgun (WGS) entry which is preliminary data.</text>
</comment>
<reference evidence="6 7" key="1">
    <citation type="journal article" date="2020" name="Microorganisms">
        <title>Osmotic Adaptation and Compatible Solute Biosynthesis of Phototrophic Bacteria as Revealed from Genome Analyses.</title>
        <authorList>
            <person name="Imhoff J.F."/>
            <person name="Rahn T."/>
            <person name="Kunzel S."/>
            <person name="Keller A."/>
            <person name="Neulinger S.C."/>
        </authorList>
    </citation>
    <scope>NUCLEOTIDE SEQUENCE [LARGE SCALE GENOMIC DNA]</scope>
    <source>
        <strain evidence="6 7">DSM 9895</strain>
    </source>
</reference>
<dbReference type="InterPro" id="IPR046346">
    <property type="entry name" value="Aminoacid_DH-like_N_sf"/>
</dbReference>
<feature type="domain" description="Glutamate/phenylalanine/leucine/valine/L-tryptophan dehydrogenase C-terminal" evidence="5">
    <location>
        <begin position="142"/>
        <end position="349"/>
    </location>
</feature>
<dbReference type="EMBL" id="NRRL01000005">
    <property type="protein sequence ID" value="MBK1667257.1"/>
    <property type="molecule type" value="Genomic_DNA"/>
</dbReference>
<evidence type="ECO:0000256" key="3">
    <source>
        <dbReference type="ARBA" id="ARBA00023027"/>
    </source>
</evidence>
<dbReference type="PRINTS" id="PR00082">
    <property type="entry name" value="GLFDHDRGNASE"/>
</dbReference>
<keyword evidence="7" id="KW-1185">Reference proteome</keyword>
<dbReference type="Gene3D" id="3.40.50.10860">
    <property type="entry name" value="Leucine Dehydrogenase, chain A, domain 1"/>
    <property type="match status" value="1"/>
</dbReference>
<protein>
    <submittedName>
        <fullName evidence="6">Amino acid dehydrogenase</fullName>
    </submittedName>
</protein>
<dbReference type="Gene3D" id="3.40.50.720">
    <property type="entry name" value="NAD(P)-binding Rossmann-like Domain"/>
    <property type="match status" value="1"/>
</dbReference>
<comment type="similarity">
    <text evidence="1 4">Belongs to the Glu/Leu/Phe/Val dehydrogenases family.</text>
</comment>
<evidence type="ECO:0000259" key="5">
    <source>
        <dbReference type="SMART" id="SM00839"/>
    </source>
</evidence>
<dbReference type="Proteomes" id="UP001296873">
    <property type="component" value="Unassembled WGS sequence"/>
</dbReference>
<sequence>MPVFDDPAFDNHEQVVFCEDADSGLRAIIAIHNTSRGPALGGARMWSYADSAAALTDVLRLSRGMTYKSALAGLPFGGGKAVILGDPNRDKSPALFRSLGRYVASLGGRYTIAEDVGIDVADIEQVATETQHVAGVAAGGSGDPSPATAYGVFVGIRAAVKHRLGADRISGDKLTGVSVAIQGAGHVGYELARHLAGAGADVQIADVDPDRVRRAQDELGATPVSVERFLEADVDVLAPCALGGLLNDDTIPKIRAPIVAGAANNQLAEARHGQMLRARGILYAPDYLINAGGIINISYEGPGYDRSRAFSHVALIHDTLLSIFQRADAAGIPTSKAADQLAEERFTHPNPNPAKAA</sequence>
<evidence type="ECO:0000256" key="4">
    <source>
        <dbReference type="RuleBase" id="RU004417"/>
    </source>
</evidence>
<dbReference type="SUPFAM" id="SSF51735">
    <property type="entry name" value="NAD(P)-binding Rossmann-fold domains"/>
    <property type="match status" value="1"/>
</dbReference>
<dbReference type="CDD" id="cd01075">
    <property type="entry name" value="NAD_bind_Leu_Phe_Val_DH"/>
    <property type="match status" value="1"/>
</dbReference>
<dbReference type="SUPFAM" id="SSF53223">
    <property type="entry name" value="Aminoacid dehydrogenase-like, N-terminal domain"/>
    <property type="match status" value="1"/>
</dbReference>
<dbReference type="PANTHER" id="PTHR42722">
    <property type="entry name" value="LEUCINE DEHYDROGENASE"/>
    <property type="match status" value="1"/>
</dbReference>
<dbReference type="InterPro" id="IPR033524">
    <property type="entry name" value="Glu/Leu/Phe/Val_DH_AS"/>
</dbReference>
<evidence type="ECO:0000313" key="6">
    <source>
        <dbReference type="EMBL" id="MBK1667257.1"/>
    </source>
</evidence>
<keyword evidence="3" id="KW-0520">NAD</keyword>
<dbReference type="RefSeq" id="WP_200339322.1">
    <property type="nucleotide sequence ID" value="NZ_NRRL01000005.1"/>
</dbReference>
<accession>A0ABS1DA13</accession>